<evidence type="ECO:0000313" key="4">
    <source>
        <dbReference type="Proteomes" id="UP000266178"/>
    </source>
</evidence>
<dbReference type="PROSITE" id="PS51387">
    <property type="entry name" value="FAD_PCMH"/>
    <property type="match status" value="1"/>
</dbReference>
<dbReference type="SUPFAM" id="SSF56176">
    <property type="entry name" value="FAD-binding/transporter-associated domain-like"/>
    <property type="match status" value="1"/>
</dbReference>
<protein>
    <submittedName>
        <fullName evidence="3">Putative xylitol oxidase</fullName>
        <ecNumber evidence="3">1.1.3.41</ecNumber>
    </submittedName>
</protein>
<dbReference type="InterPro" id="IPR036318">
    <property type="entry name" value="FAD-bd_PCMH-like_sf"/>
</dbReference>
<evidence type="ECO:0000256" key="1">
    <source>
        <dbReference type="ARBA" id="ARBA00023002"/>
    </source>
</evidence>
<dbReference type="InterPro" id="IPR007173">
    <property type="entry name" value="ALO_C"/>
</dbReference>
<organism evidence="3 4">
    <name type="scientific">Meiothermus granaticius NBRC 107808</name>
    <dbReference type="NCBI Taxonomy" id="1227551"/>
    <lineage>
        <taxon>Bacteria</taxon>
        <taxon>Thermotogati</taxon>
        <taxon>Deinococcota</taxon>
        <taxon>Deinococci</taxon>
        <taxon>Thermales</taxon>
        <taxon>Thermaceae</taxon>
        <taxon>Meiothermus</taxon>
    </lineage>
</organism>
<dbReference type="PANTHER" id="PTHR43762:SF1">
    <property type="entry name" value="D-ARABINONO-1,4-LACTONE OXIDASE"/>
    <property type="match status" value="1"/>
</dbReference>
<comment type="caution">
    <text evidence="3">The sequence shown here is derived from an EMBL/GenBank/DDBJ whole genome shotgun (WGS) entry which is preliminary data.</text>
</comment>
<dbReference type="Gene3D" id="3.30.43.10">
    <property type="entry name" value="Uridine Diphospho-n-acetylenolpyruvylglucosamine Reductase, domain 2"/>
    <property type="match status" value="1"/>
</dbReference>
<dbReference type="Pfam" id="PF04030">
    <property type="entry name" value="ALO"/>
    <property type="match status" value="1"/>
</dbReference>
<dbReference type="InterPro" id="IPR016166">
    <property type="entry name" value="FAD-bd_PCMH"/>
</dbReference>
<keyword evidence="1 3" id="KW-0560">Oxidoreductase</keyword>
<gene>
    <name evidence="3" type="primary">xyoA</name>
    <name evidence="3" type="ORF">Mgrana_01175</name>
</gene>
<dbReference type="InterPro" id="IPR016167">
    <property type="entry name" value="FAD-bd_PCMH_sub1"/>
</dbReference>
<proteinExistence type="predicted"/>
<dbReference type="InterPro" id="IPR016169">
    <property type="entry name" value="FAD-bd_PCMH_sub2"/>
</dbReference>
<dbReference type="InterPro" id="IPR006094">
    <property type="entry name" value="Oxid_FAD_bind_N"/>
</dbReference>
<dbReference type="Gene3D" id="3.30.465.10">
    <property type="match status" value="1"/>
</dbReference>
<name>A0A399F9S4_9DEIN</name>
<dbReference type="GO" id="GO:0016020">
    <property type="term" value="C:membrane"/>
    <property type="evidence" value="ECO:0007669"/>
    <property type="project" value="InterPro"/>
</dbReference>
<dbReference type="GO" id="GO:0050582">
    <property type="term" value="F:xylitol oxidase activity"/>
    <property type="evidence" value="ECO:0007669"/>
    <property type="project" value="UniProtKB-EC"/>
</dbReference>
<dbReference type="PANTHER" id="PTHR43762">
    <property type="entry name" value="L-GULONOLACTONE OXIDASE"/>
    <property type="match status" value="1"/>
</dbReference>
<keyword evidence="4" id="KW-1185">Reference proteome</keyword>
<accession>A0A399F9S4</accession>
<dbReference type="GO" id="GO:0071949">
    <property type="term" value="F:FAD binding"/>
    <property type="evidence" value="ECO:0007669"/>
    <property type="project" value="InterPro"/>
</dbReference>
<dbReference type="OrthoDB" id="9800184at2"/>
<dbReference type="Gene3D" id="3.30.70.2520">
    <property type="match status" value="1"/>
</dbReference>
<evidence type="ECO:0000313" key="3">
    <source>
        <dbReference type="EMBL" id="RIH92900.1"/>
    </source>
</evidence>
<reference evidence="3 4" key="1">
    <citation type="submission" date="2018-08" db="EMBL/GenBank/DDBJ databases">
        <title>Meiothermus granaticius genome AF-68 sequencing project.</title>
        <authorList>
            <person name="Da Costa M.S."/>
            <person name="Albuquerque L."/>
            <person name="Raposo P."/>
            <person name="Froufe H.J.C."/>
            <person name="Barroso C.S."/>
            <person name="Egas C."/>
        </authorList>
    </citation>
    <scope>NUCLEOTIDE SEQUENCE [LARGE SCALE GENOMIC DNA]</scope>
    <source>
        <strain evidence="3 4">AF-68</strain>
    </source>
</reference>
<feature type="domain" description="FAD-binding PCMH-type" evidence="2">
    <location>
        <begin position="12"/>
        <end position="177"/>
    </location>
</feature>
<dbReference type="RefSeq" id="WP_119356682.1">
    <property type="nucleotide sequence ID" value="NZ_BJXM01000006.1"/>
</dbReference>
<sequence>MGIAETNWAGNLTYSATRLLRPRSLEELQEGVRRSSKLKVLGSRHSFNSIADTSGELLSLEAMPPEVSINPQERTVTVNAWMRYGELALPLEAAGYALFNLASLPHISLIGACATATHGSGDTNPSLASAVRALEMVLADGSVVWLRRGQDWAFEGAVVGLGALGVVTRLTLDLVPSFALRQRVYLDLPFSQLEQHFEAITSSAYSLSLFTDWRGRRFAQVWRKSLADSAPAEPIWFGAKAATEPLHMLPGCPPQNTTPQLDVPGPWLERLPHFRLGHTPSNGEELQSEYLVPRQHALEAMGALFELGDQIAPVLQTSEVRTIAADHLWMSPYYQQPCVGLHFTWVKDWPAVREVLPRIEAQLRPFSPRPHWGKLFTLPPEALGPLYPRLPEFQRLMKTYDPEGKFQNAFLEQTLRGMH</sequence>
<dbReference type="GO" id="GO:0080049">
    <property type="term" value="F:L-gulono-1,4-lactone dehydrogenase activity"/>
    <property type="evidence" value="ECO:0007669"/>
    <property type="project" value="TreeGrafter"/>
</dbReference>
<evidence type="ECO:0000259" key="2">
    <source>
        <dbReference type="PROSITE" id="PS51387"/>
    </source>
</evidence>
<dbReference type="AlphaFoldDB" id="A0A399F9S4"/>
<dbReference type="Gene3D" id="3.30.70.2530">
    <property type="match status" value="1"/>
</dbReference>
<dbReference type="InterPro" id="IPR010031">
    <property type="entry name" value="FAD_lactone_oxidase-like"/>
</dbReference>
<dbReference type="Proteomes" id="UP000266178">
    <property type="component" value="Unassembled WGS sequence"/>
</dbReference>
<dbReference type="GO" id="GO:0003885">
    <property type="term" value="F:D-arabinono-1,4-lactone oxidase activity"/>
    <property type="evidence" value="ECO:0007669"/>
    <property type="project" value="InterPro"/>
</dbReference>
<dbReference type="Pfam" id="PF01565">
    <property type="entry name" value="FAD_binding_4"/>
    <property type="match status" value="1"/>
</dbReference>
<dbReference type="EMBL" id="QWLB01000012">
    <property type="protein sequence ID" value="RIH92900.1"/>
    <property type="molecule type" value="Genomic_DNA"/>
</dbReference>
<dbReference type="EC" id="1.1.3.41" evidence="3"/>
<dbReference type="Gene3D" id="1.10.45.10">
    <property type="entry name" value="Vanillyl-alcohol Oxidase, Chain A, domain 4"/>
    <property type="match status" value="1"/>
</dbReference>
<dbReference type="InterPro" id="IPR016171">
    <property type="entry name" value="Vanillyl_alc_oxidase_C-sub2"/>
</dbReference>